<reference evidence="2 3" key="1">
    <citation type="submission" date="2023-09" db="EMBL/GenBank/DDBJ databases">
        <title>Genome completion map analysis of the actinomycetes C11-1.</title>
        <authorList>
            <person name="Qin P."/>
            <person name="Guan P."/>
        </authorList>
    </citation>
    <scope>NUCLEOTIDE SEQUENCE [LARGE SCALE GENOMIC DNA]</scope>
    <source>
        <strain evidence="2 3">C11-1</strain>
    </source>
</reference>
<proteinExistence type="predicted"/>
<dbReference type="Proteomes" id="UP001303236">
    <property type="component" value="Chromosome"/>
</dbReference>
<organism evidence="2 3">
    <name type="scientific">Streptomyces durocortorensis</name>
    <dbReference type="NCBI Taxonomy" id="2811104"/>
    <lineage>
        <taxon>Bacteria</taxon>
        <taxon>Bacillati</taxon>
        <taxon>Actinomycetota</taxon>
        <taxon>Actinomycetes</taxon>
        <taxon>Kitasatosporales</taxon>
        <taxon>Streptomycetaceae</taxon>
        <taxon>Streptomyces</taxon>
    </lineage>
</organism>
<accession>A0ABY9VZY3</accession>
<protein>
    <recommendedName>
        <fullName evidence="4">Resolvase/invertase-type recombinase catalytic domain-containing protein</fullName>
    </recommendedName>
</protein>
<sequence length="148" mass="15597">MEPLTERRRVSGPLVYGFLRLVNVSGAREVALTASLAEYCRQHELTLSGVFTDRTAMAGPVSGAFTGLLDVLALPDTYGVVLPAASHLGPKTTAAERKRRIETAGARLLLVRGTRWSSPADHGHSVPPGSPARRQIPGHAPPAADAVG</sequence>
<evidence type="ECO:0000313" key="3">
    <source>
        <dbReference type="Proteomes" id="UP001303236"/>
    </source>
</evidence>
<gene>
    <name evidence="2" type="ORF">RI138_19200</name>
</gene>
<evidence type="ECO:0000313" key="2">
    <source>
        <dbReference type="EMBL" id="WNF28784.1"/>
    </source>
</evidence>
<dbReference type="EMBL" id="CP134500">
    <property type="protein sequence ID" value="WNF28784.1"/>
    <property type="molecule type" value="Genomic_DNA"/>
</dbReference>
<evidence type="ECO:0000256" key="1">
    <source>
        <dbReference type="SAM" id="MobiDB-lite"/>
    </source>
</evidence>
<evidence type="ECO:0008006" key="4">
    <source>
        <dbReference type="Google" id="ProtNLM"/>
    </source>
</evidence>
<feature type="region of interest" description="Disordered" evidence="1">
    <location>
        <begin position="116"/>
        <end position="148"/>
    </location>
</feature>
<keyword evidence="3" id="KW-1185">Reference proteome</keyword>
<name>A0ABY9VZY3_9ACTN</name>